<protein>
    <recommendedName>
        <fullName evidence="2">histidine kinase</fullName>
        <ecNumber evidence="2">2.7.13.3</ecNumber>
    </recommendedName>
</protein>
<dbReference type="Pfam" id="PF00072">
    <property type="entry name" value="Response_reg"/>
    <property type="match status" value="1"/>
</dbReference>
<feature type="modified residue" description="4-aspartylphosphate" evidence="4">
    <location>
        <position position="457"/>
    </location>
</feature>
<dbReference type="CDD" id="cd00130">
    <property type="entry name" value="PAS"/>
    <property type="match status" value="1"/>
</dbReference>
<dbReference type="SMART" id="SM00388">
    <property type="entry name" value="HisKA"/>
    <property type="match status" value="1"/>
</dbReference>
<dbReference type="PRINTS" id="PR00344">
    <property type="entry name" value="BCTRLSENSOR"/>
</dbReference>
<dbReference type="InterPro" id="IPR035965">
    <property type="entry name" value="PAS-like_dom_sf"/>
</dbReference>
<dbReference type="PANTHER" id="PTHR43065:SF42">
    <property type="entry name" value="TWO-COMPONENT SENSOR PPRA"/>
    <property type="match status" value="1"/>
</dbReference>
<feature type="domain" description="Response regulatory" evidence="6">
    <location>
        <begin position="408"/>
        <end position="523"/>
    </location>
</feature>
<evidence type="ECO:0000256" key="2">
    <source>
        <dbReference type="ARBA" id="ARBA00012438"/>
    </source>
</evidence>
<dbReference type="PROSITE" id="PS50113">
    <property type="entry name" value="PAC"/>
    <property type="match status" value="1"/>
</dbReference>
<dbReference type="SUPFAM" id="SSF47384">
    <property type="entry name" value="Homodimeric domain of signal transducing histidine kinase"/>
    <property type="match status" value="1"/>
</dbReference>
<dbReference type="SUPFAM" id="SSF55874">
    <property type="entry name" value="ATPase domain of HSP90 chaperone/DNA topoisomerase II/histidine kinase"/>
    <property type="match status" value="1"/>
</dbReference>
<dbReference type="Proteomes" id="UP000271631">
    <property type="component" value="Unassembled WGS sequence"/>
</dbReference>
<dbReference type="Gene3D" id="1.10.287.130">
    <property type="match status" value="1"/>
</dbReference>
<feature type="domain" description="PAC" evidence="8">
    <location>
        <begin position="95"/>
        <end position="149"/>
    </location>
</feature>
<evidence type="ECO:0000259" key="7">
    <source>
        <dbReference type="PROSITE" id="PS50112"/>
    </source>
</evidence>
<dbReference type="InterPro" id="IPR011006">
    <property type="entry name" value="CheY-like_superfamily"/>
</dbReference>
<dbReference type="NCBIfam" id="TIGR00229">
    <property type="entry name" value="sensory_box"/>
    <property type="match status" value="1"/>
</dbReference>
<evidence type="ECO:0000313" key="9">
    <source>
        <dbReference type="EMBL" id="RMV28885.1"/>
    </source>
</evidence>
<dbReference type="InterPro" id="IPR005467">
    <property type="entry name" value="His_kinase_dom"/>
</dbReference>
<evidence type="ECO:0000259" key="8">
    <source>
        <dbReference type="PROSITE" id="PS50113"/>
    </source>
</evidence>
<dbReference type="EMBL" id="RBUQ01000336">
    <property type="protein sequence ID" value="RMV28885.1"/>
    <property type="molecule type" value="Genomic_DNA"/>
</dbReference>
<dbReference type="SUPFAM" id="SSF52172">
    <property type="entry name" value="CheY-like"/>
    <property type="match status" value="1"/>
</dbReference>
<dbReference type="InterPro" id="IPR036890">
    <property type="entry name" value="HATPase_C_sf"/>
</dbReference>
<dbReference type="PROSITE" id="PS50110">
    <property type="entry name" value="RESPONSE_REGULATORY"/>
    <property type="match status" value="1"/>
</dbReference>
<dbReference type="Pfam" id="PF02518">
    <property type="entry name" value="HATPase_c"/>
    <property type="match status" value="1"/>
</dbReference>
<accession>A0A0N0X3K3</accession>
<feature type="domain" description="Histidine kinase" evidence="5">
    <location>
        <begin position="162"/>
        <end position="389"/>
    </location>
</feature>
<dbReference type="EC" id="2.7.13.3" evidence="2"/>
<dbReference type="InterPro" id="IPR001789">
    <property type="entry name" value="Sig_transdc_resp-reg_receiver"/>
</dbReference>
<dbReference type="SUPFAM" id="SSF55785">
    <property type="entry name" value="PYP-like sensor domain (PAS domain)"/>
    <property type="match status" value="1"/>
</dbReference>
<evidence type="ECO:0000313" key="10">
    <source>
        <dbReference type="Proteomes" id="UP000271631"/>
    </source>
</evidence>
<dbReference type="PANTHER" id="PTHR43065">
    <property type="entry name" value="SENSOR HISTIDINE KINASE"/>
    <property type="match status" value="1"/>
</dbReference>
<gene>
    <name evidence="9" type="ORF">ALP13_02246</name>
</gene>
<dbReference type="InterPro" id="IPR000700">
    <property type="entry name" value="PAS-assoc_C"/>
</dbReference>
<dbReference type="InterPro" id="IPR001610">
    <property type="entry name" value="PAC"/>
</dbReference>
<comment type="catalytic activity">
    <reaction evidence="1">
        <text>ATP + protein L-histidine = ADP + protein N-phospho-L-histidine.</text>
        <dbReference type="EC" id="2.7.13.3"/>
    </reaction>
</comment>
<dbReference type="CDD" id="cd00082">
    <property type="entry name" value="HisKA"/>
    <property type="match status" value="1"/>
</dbReference>
<reference evidence="9 10" key="1">
    <citation type="submission" date="2018-08" db="EMBL/GenBank/DDBJ databases">
        <title>Recombination of ecologically and evolutionarily significant loci maintains genetic cohesion in the Pseudomonas syringae species complex.</title>
        <authorList>
            <person name="Dillon M."/>
            <person name="Thakur S."/>
            <person name="Almeida R.N.D."/>
            <person name="Weir B.S."/>
            <person name="Guttman D.S."/>
        </authorList>
    </citation>
    <scope>NUCLEOTIDE SEQUENCE [LARGE SCALE GENOMIC DNA]</scope>
    <source>
        <strain evidence="9 10">ICMP 11281</strain>
    </source>
</reference>
<dbReference type="Gene3D" id="3.40.50.2300">
    <property type="match status" value="1"/>
</dbReference>
<dbReference type="InterPro" id="IPR036097">
    <property type="entry name" value="HisK_dim/P_sf"/>
</dbReference>
<dbReference type="SMART" id="SM00387">
    <property type="entry name" value="HATPase_c"/>
    <property type="match status" value="1"/>
</dbReference>
<dbReference type="SMART" id="SM00086">
    <property type="entry name" value="PAC"/>
    <property type="match status" value="1"/>
</dbReference>
<dbReference type="GO" id="GO:0000155">
    <property type="term" value="F:phosphorelay sensor kinase activity"/>
    <property type="evidence" value="ECO:0007669"/>
    <property type="project" value="InterPro"/>
</dbReference>
<dbReference type="PROSITE" id="PS50112">
    <property type="entry name" value="PAS"/>
    <property type="match status" value="1"/>
</dbReference>
<dbReference type="Pfam" id="PF00512">
    <property type="entry name" value="HisKA"/>
    <property type="match status" value="1"/>
</dbReference>
<keyword evidence="3 4" id="KW-0597">Phosphoprotein</keyword>
<proteinExistence type="predicted"/>
<dbReference type="Gene3D" id="3.30.565.10">
    <property type="entry name" value="Histidine kinase-like ATPase, C-terminal domain"/>
    <property type="match status" value="1"/>
</dbReference>
<dbReference type="Gene3D" id="3.30.450.20">
    <property type="entry name" value="PAS domain"/>
    <property type="match status" value="1"/>
</dbReference>
<evidence type="ECO:0000259" key="6">
    <source>
        <dbReference type="PROSITE" id="PS50110"/>
    </source>
</evidence>
<dbReference type="SMART" id="SM00091">
    <property type="entry name" value="PAS"/>
    <property type="match status" value="1"/>
</dbReference>
<evidence type="ECO:0000256" key="4">
    <source>
        <dbReference type="PROSITE-ProRule" id="PRU00169"/>
    </source>
</evidence>
<evidence type="ECO:0000256" key="3">
    <source>
        <dbReference type="ARBA" id="ARBA00022553"/>
    </source>
</evidence>
<dbReference type="InterPro" id="IPR003594">
    <property type="entry name" value="HATPase_dom"/>
</dbReference>
<dbReference type="InterPro" id="IPR004358">
    <property type="entry name" value="Sig_transdc_His_kin-like_C"/>
</dbReference>
<organism evidence="9 10">
    <name type="scientific">Pseudomonas syringae pv. maculicola</name>
    <dbReference type="NCBI Taxonomy" id="59511"/>
    <lineage>
        <taxon>Bacteria</taxon>
        <taxon>Pseudomonadati</taxon>
        <taxon>Pseudomonadota</taxon>
        <taxon>Gammaproteobacteria</taxon>
        <taxon>Pseudomonadales</taxon>
        <taxon>Pseudomonadaceae</taxon>
        <taxon>Pseudomonas</taxon>
    </lineage>
</organism>
<dbReference type="RefSeq" id="WP_172679480.1">
    <property type="nucleotide sequence ID" value="NZ_JAEVFP010000029.1"/>
</dbReference>
<dbReference type="AlphaFoldDB" id="A0A0N0X3K3"/>
<evidence type="ECO:0000256" key="1">
    <source>
        <dbReference type="ARBA" id="ARBA00000085"/>
    </source>
</evidence>
<dbReference type="SMART" id="SM00448">
    <property type="entry name" value="REC"/>
    <property type="match status" value="1"/>
</dbReference>
<keyword evidence="9" id="KW-0418">Kinase</keyword>
<dbReference type="Pfam" id="PF13426">
    <property type="entry name" value="PAS_9"/>
    <property type="match status" value="1"/>
</dbReference>
<dbReference type="NCBIfam" id="NF010076">
    <property type="entry name" value="PRK13557.1"/>
    <property type="match status" value="1"/>
</dbReference>
<name>A0A0N0X3K3_PSEYM</name>
<sequence length="533" mass="58989">MASKKKPVVDRIDPARLSSSRKDLFFAAMETSQSAMIVCDPAQADNPIVFANQAFLRLTGYEQDEVIGRNCRLLQGPETDKRALREVQHAMTCRHEVCVEVLNYRKDGSTFWNELFISPLFNESGQLVYFFASQLDVSRRHDAELRVRRVQDLEALGQLTGGIAHDFNNLLQVMVGYLELIQQSAKRPGTDPQRIFNSASRARAAAEKAQTLTQQLLAFSRQQRLDSRVINLNTLLSRTDFLAQTLQDVQLHVDLAEDLWNCRIDPAQAELAVQHLLSNAQDALGGHGEPTVTIKTCNVQVPGDANAQRDGLAEGRYVGLSISDNGNGIDESVQEKVMQPFFTTKEEGKGSGLGLSTVYGFVKQSGGTARIHSYPGVGTTVCLYFPANDSQLWVEQTPATTSLQGDEHILIVEDRPEVAELAQEVLSDYGYSTDIAHTAAEALDRLAGATYDLVFSDLIMPGQMNGAELAREIAHLYPHTRVLLTTGYAKDSLERADIQVHEFELLAKPYQPDDLPRKIRSLLDTAWTAPASD</sequence>
<dbReference type="InterPro" id="IPR003661">
    <property type="entry name" value="HisK_dim/P_dom"/>
</dbReference>
<keyword evidence="9" id="KW-0808">Transferase</keyword>
<feature type="domain" description="PAS" evidence="7">
    <location>
        <begin position="21"/>
        <end position="94"/>
    </location>
</feature>
<dbReference type="InterPro" id="IPR000014">
    <property type="entry name" value="PAS"/>
</dbReference>
<dbReference type="PROSITE" id="PS50109">
    <property type="entry name" value="HIS_KIN"/>
    <property type="match status" value="1"/>
</dbReference>
<comment type="caution">
    <text evidence="9">The sequence shown here is derived from an EMBL/GenBank/DDBJ whole genome shotgun (WGS) entry which is preliminary data.</text>
</comment>
<evidence type="ECO:0000259" key="5">
    <source>
        <dbReference type="PROSITE" id="PS50109"/>
    </source>
</evidence>